<dbReference type="SUPFAM" id="SSF55846">
    <property type="entry name" value="N-acetylmuramoyl-L-alanine amidase-like"/>
    <property type="match status" value="1"/>
</dbReference>
<dbReference type="GO" id="GO:0008745">
    <property type="term" value="F:N-acetylmuramoyl-L-alanine amidase activity"/>
    <property type="evidence" value="ECO:0007669"/>
    <property type="project" value="InterPro"/>
</dbReference>
<evidence type="ECO:0000256" key="2">
    <source>
        <dbReference type="ARBA" id="ARBA00022859"/>
    </source>
</evidence>
<name>A0A7R9B5W1_TIMSH</name>
<proteinExistence type="predicted"/>
<dbReference type="GO" id="GO:0009253">
    <property type="term" value="P:peptidoglycan catabolic process"/>
    <property type="evidence" value="ECO:0007669"/>
    <property type="project" value="InterPro"/>
</dbReference>
<dbReference type="GO" id="GO:0045087">
    <property type="term" value="P:innate immune response"/>
    <property type="evidence" value="ECO:0007669"/>
    <property type="project" value="UniProtKB-KW"/>
</dbReference>
<evidence type="ECO:0000313" key="3">
    <source>
        <dbReference type="EMBL" id="CAD7266798.1"/>
    </source>
</evidence>
<dbReference type="CDD" id="cd06583">
    <property type="entry name" value="PGRP"/>
    <property type="match status" value="1"/>
</dbReference>
<dbReference type="AlphaFoldDB" id="A0A7R9B5W1"/>
<organism evidence="3">
    <name type="scientific">Timema shepardi</name>
    <name type="common">Walking stick</name>
    <dbReference type="NCBI Taxonomy" id="629360"/>
    <lineage>
        <taxon>Eukaryota</taxon>
        <taxon>Metazoa</taxon>
        <taxon>Ecdysozoa</taxon>
        <taxon>Arthropoda</taxon>
        <taxon>Hexapoda</taxon>
        <taxon>Insecta</taxon>
        <taxon>Pterygota</taxon>
        <taxon>Neoptera</taxon>
        <taxon>Polyneoptera</taxon>
        <taxon>Phasmatodea</taxon>
        <taxon>Timematodea</taxon>
        <taxon>Timematoidea</taxon>
        <taxon>Timematidae</taxon>
        <taxon>Timema</taxon>
    </lineage>
</organism>
<dbReference type="InterPro" id="IPR036505">
    <property type="entry name" value="Amidase/PGRP_sf"/>
</dbReference>
<accession>A0A7R9B5W1</accession>
<dbReference type="Gene3D" id="3.40.80.10">
    <property type="entry name" value="Peptidoglycan recognition protein-like"/>
    <property type="match status" value="1"/>
</dbReference>
<keyword evidence="2" id="KW-0391">Immunity</keyword>
<dbReference type="PANTHER" id="PTHR11022">
    <property type="entry name" value="PEPTIDOGLYCAN RECOGNITION PROTEIN"/>
    <property type="match status" value="1"/>
</dbReference>
<evidence type="ECO:0000256" key="1">
    <source>
        <dbReference type="ARBA" id="ARBA00022588"/>
    </source>
</evidence>
<reference evidence="3" key="1">
    <citation type="submission" date="2020-11" db="EMBL/GenBank/DDBJ databases">
        <authorList>
            <person name="Tran Van P."/>
        </authorList>
    </citation>
    <scope>NUCLEOTIDE SEQUENCE</scope>
</reference>
<dbReference type="PANTHER" id="PTHR11022:SF41">
    <property type="entry name" value="PEPTIDOGLYCAN-RECOGNITION PROTEIN LC-RELATED"/>
    <property type="match status" value="1"/>
</dbReference>
<sequence length="141" mass="16050">MGDFENIKPPKAQLDAAKLFLNYSVNNGQLSSNYNLIGHKQVAKTQSPGRQLFDIIKTWEHWERCCGHFGCKIAQICPCVFVLTMEMDMLIACVEARMAIWDVSSKKDSNRDIIKKLWVEIRTILDIPNTTDSSQALAQLF</sequence>
<dbReference type="EMBL" id="OC007674">
    <property type="protein sequence ID" value="CAD7266798.1"/>
    <property type="molecule type" value="Genomic_DNA"/>
</dbReference>
<gene>
    <name evidence="3" type="ORF">TSIB3V08_LOCUS10812</name>
</gene>
<dbReference type="InterPro" id="IPR002502">
    <property type="entry name" value="Amidase_domain"/>
</dbReference>
<protein>
    <submittedName>
        <fullName evidence="3">Uncharacterized protein</fullName>
    </submittedName>
</protein>
<dbReference type="InterPro" id="IPR015510">
    <property type="entry name" value="PGRP"/>
</dbReference>
<keyword evidence="1" id="KW-0399">Innate immunity</keyword>